<reference evidence="3" key="2">
    <citation type="submission" date="2020-10" db="UniProtKB">
        <authorList>
            <consortium name="WormBaseParasite"/>
        </authorList>
    </citation>
    <scope>IDENTIFICATION</scope>
</reference>
<dbReference type="InterPro" id="IPR019819">
    <property type="entry name" value="Carboxylesterase_B_CS"/>
</dbReference>
<dbReference type="Gene3D" id="3.40.50.1820">
    <property type="entry name" value="alpha/beta hydrolase"/>
    <property type="match status" value="1"/>
</dbReference>
<organism evidence="2 3">
    <name type="scientific">Panagrellus redivivus</name>
    <name type="common">Microworm</name>
    <dbReference type="NCBI Taxonomy" id="6233"/>
    <lineage>
        <taxon>Eukaryota</taxon>
        <taxon>Metazoa</taxon>
        <taxon>Ecdysozoa</taxon>
        <taxon>Nematoda</taxon>
        <taxon>Chromadorea</taxon>
        <taxon>Rhabditida</taxon>
        <taxon>Tylenchina</taxon>
        <taxon>Panagrolaimomorpha</taxon>
        <taxon>Panagrolaimoidea</taxon>
        <taxon>Panagrolaimidae</taxon>
        <taxon>Panagrellus</taxon>
    </lineage>
</organism>
<dbReference type="AlphaFoldDB" id="A0A7E4VXK4"/>
<proteinExistence type="predicted"/>
<name>A0A7E4VXK4_PANRE</name>
<evidence type="ECO:0000259" key="1">
    <source>
        <dbReference type="Pfam" id="PF00135"/>
    </source>
</evidence>
<evidence type="ECO:0000313" key="2">
    <source>
        <dbReference type="Proteomes" id="UP000492821"/>
    </source>
</evidence>
<dbReference type="InterPro" id="IPR002018">
    <property type="entry name" value="CarbesteraseB"/>
</dbReference>
<feature type="domain" description="Carboxylesterase type B" evidence="1">
    <location>
        <begin position="19"/>
        <end position="514"/>
    </location>
</feature>
<keyword evidence="2" id="KW-1185">Reference proteome</keyword>
<dbReference type="PROSITE" id="PS00941">
    <property type="entry name" value="CARBOXYLESTERASE_B_2"/>
    <property type="match status" value="1"/>
</dbReference>
<dbReference type="Pfam" id="PF00135">
    <property type="entry name" value="COesterase"/>
    <property type="match status" value="1"/>
</dbReference>
<sequence>MAALDPTIPHIEYDRSKSVQVSTNYGPIKGFIHTTDTGIKANVFLGVPYAKPPVGELRFEHPEPPTPWTEPLETKYPKKPCVPYTKSWLKKTFEDVSEDCLYLNVIAPVDTDIPHPVLMYIHGGGFCFGDCIRAGFDKYVKNFVSRGIVVVSITYRVGLYGFFSTGDAVAEGNYGLWDQLAGLKWVHENIAKLGGDPNNVTLWGQSAGAASVDALALAPVSRDYVHKVVQASGSAFNDFATAAPNVVSSKNVAKALGCTSDDSAEIKNFLKKQSTKDIIEAGSNIDISNRDDPNYFWFGPRIDNAFFGGKSIETLISETPPKPTLFGLMANEGIGFVVFRATQEQIKNYKKEDFLSGVDAMVPKHLVGSETNALRHELTNFYLKKHGNSPEYFVERHSRLISDVMFDAGVLHEMEVKQKQKWPVYFYIWKHINPKSAKIIGTDGACHSYDLWFTSDQKTFAFDEHGPEELKIREYYAEMLSNFAKTGNPSTEQFEFPAFTPDQRQALWILPEPRIDKDGFVGVKKFFDGLEEKYDYSVRRGIRKNEF</sequence>
<dbReference type="SUPFAM" id="SSF53474">
    <property type="entry name" value="alpha/beta-Hydrolases"/>
    <property type="match status" value="1"/>
</dbReference>
<dbReference type="PANTHER" id="PTHR44590:SF3">
    <property type="entry name" value="CARBOXYLESTERASE TYPE B DOMAIN-CONTAINING PROTEIN"/>
    <property type="match status" value="1"/>
</dbReference>
<dbReference type="InterPro" id="IPR029058">
    <property type="entry name" value="AB_hydrolase_fold"/>
</dbReference>
<evidence type="ECO:0000313" key="3">
    <source>
        <dbReference type="WBParaSite" id="Pan_g4677.t1"/>
    </source>
</evidence>
<protein>
    <submittedName>
        <fullName evidence="3">COesterase domain-containing protein</fullName>
    </submittedName>
</protein>
<dbReference type="Proteomes" id="UP000492821">
    <property type="component" value="Unassembled WGS sequence"/>
</dbReference>
<dbReference type="PANTHER" id="PTHR44590">
    <property type="entry name" value="CARBOXYLIC ESTER HYDROLASE-RELATED"/>
    <property type="match status" value="1"/>
</dbReference>
<accession>A0A7E4VXK4</accession>
<reference evidence="2" key="1">
    <citation type="journal article" date="2013" name="Genetics">
        <title>The draft genome and transcriptome of Panagrellus redivivus are shaped by the harsh demands of a free-living lifestyle.</title>
        <authorList>
            <person name="Srinivasan J."/>
            <person name="Dillman A.R."/>
            <person name="Macchietto M.G."/>
            <person name="Heikkinen L."/>
            <person name="Lakso M."/>
            <person name="Fracchia K.M."/>
            <person name="Antoshechkin I."/>
            <person name="Mortazavi A."/>
            <person name="Wong G."/>
            <person name="Sternberg P.W."/>
        </authorList>
    </citation>
    <scope>NUCLEOTIDE SEQUENCE [LARGE SCALE GENOMIC DNA]</scope>
    <source>
        <strain evidence="2">MT8872</strain>
    </source>
</reference>
<dbReference type="WBParaSite" id="Pan_g4677.t1">
    <property type="protein sequence ID" value="Pan_g4677.t1"/>
    <property type="gene ID" value="Pan_g4677"/>
</dbReference>